<dbReference type="InterPro" id="IPR036291">
    <property type="entry name" value="NAD(P)-bd_dom_sf"/>
</dbReference>
<organism evidence="7 8">
    <name type="scientific">Chryseobacterium rhizoplanae</name>
    <dbReference type="NCBI Taxonomy" id="1609531"/>
    <lineage>
        <taxon>Bacteria</taxon>
        <taxon>Pseudomonadati</taxon>
        <taxon>Bacteroidota</taxon>
        <taxon>Flavobacteriia</taxon>
        <taxon>Flavobacteriales</taxon>
        <taxon>Weeksellaceae</taxon>
        <taxon>Chryseobacterium group</taxon>
        <taxon>Chryseobacterium</taxon>
    </lineage>
</organism>
<evidence type="ECO:0000259" key="6">
    <source>
        <dbReference type="PROSITE" id="PS52004"/>
    </source>
</evidence>
<dbReference type="InterPro" id="IPR016039">
    <property type="entry name" value="Thiolase-like"/>
</dbReference>
<dbReference type="SUPFAM" id="SSF56801">
    <property type="entry name" value="Acetyl-CoA synthetase-like"/>
    <property type="match status" value="1"/>
</dbReference>
<dbReference type="InterPro" id="IPR045851">
    <property type="entry name" value="AMP-bd_C_sf"/>
</dbReference>
<dbReference type="Proteomes" id="UP000316916">
    <property type="component" value="Unassembled WGS sequence"/>
</dbReference>
<dbReference type="PROSITE" id="PS00455">
    <property type="entry name" value="AMP_BINDING"/>
    <property type="match status" value="1"/>
</dbReference>
<feature type="domain" description="Ketosynthase family 3 (KS3)" evidence="6">
    <location>
        <begin position="657"/>
        <end position="1081"/>
    </location>
</feature>
<dbReference type="SMART" id="SM01294">
    <property type="entry name" value="PKS_PP_betabranch"/>
    <property type="match status" value="1"/>
</dbReference>
<dbReference type="PROSITE" id="PS50075">
    <property type="entry name" value="CARRIER"/>
    <property type="match status" value="2"/>
</dbReference>
<keyword evidence="8" id="KW-1185">Reference proteome</keyword>
<dbReference type="InterPro" id="IPR036736">
    <property type="entry name" value="ACP-like_sf"/>
</dbReference>
<dbReference type="Pfam" id="PF00109">
    <property type="entry name" value="ketoacyl-synt"/>
    <property type="match status" value="1"/>
</dbReference>
<dbReference type="SMART" id="SM00822">
    <property type="entry name" value="PKS_KR"/>
    <property type="match status" value="1"/>
</dbReference>
<dbReference type="Pfam" id="PF08659">
    <property type="entry name" value="KR"/>
    <property type="match status" value="1"/>
</dbReference>
<evidence type="ECO:0000313" key="8">
    <source>
        <dbReference type="Proteomes" id="UP000316916"/>
    </source>
</evidence>
<dbReference type="GO" id="GO:0006633">
    <property type="term" value="P:fatty acid biosynthetic process"/>
    <property type="evidence" value="ECO:0007669"/>
    <property type="project" value="TreeGrafter"/>
</dbReference>
<dbReference type="InterPro" id="IPR042099">
    <property type="entry name" value="ANL_N_sf"/>
</dbReference>
<dbReference type="SMART" id="SM00823">
    <property type="entry name" value="PKS_PP"/>
    <property type="match status" value="2"/>
</dbReference>
<evidence type="ECO:0000256" key="2">
    <source>
        <dbReference type="ARBA" id="ARBA00022553"/>
    </source>
</evidence>
<dbReference type="EMBL" id="FXTC01000008">
    <property type="protein sequence ID" value="SMO83571.1"/>
    <property type="molecule type" value="Genomic_DNA"/>
</dbReference>
<dbReference type="InterPro" id="IPR014030">
    <property type="entry name" value="Ketoacyl_synth_N"/>
</dbReference>
<dbReference type="InterPro" id="IPR000873">
    <property type="entry name" value="AMP-dep_synth/lig_dom"/>
</dbReference>
<sequence>MNSKFRSISEYLIALNTLTNKGITFVLGSDQEEFLSYHALYERALSSLKFLQDSGFIPGTELVFQIDNLKDFIVTYWACILGGFIPVPLSVIHHEEGIEKLSRIWKTLSNPHLVSTESNVVKLSKKFAESEVSLKIVLLEELKEAIGAGEIYAASSDDIAFIQFSSGSTGDPKGVKLTHGNLLANIEGIVIGAEIVSEDKLLSWMPLTHDMGLIGFHLVPLALGADLYLMPTELFIRNPTLWMKKASEHNITITSSPNFGYQHFLNQFNENNFHDVDLSSLRLIFNGAEPISANICRGFLNKLEHYNLKESVMFTVYGLAEASLAVTFPNPAVRFSSLKFDHRKLGPGEKAQEITIEDEYAVELVNCGTPIKHCSVLITDESHSALEDGYIGFINIKGANVTSGYYNNQEASNKVITGNGWLNTGDLGFIYNGCLYITGRMKELIFLVGQNVYPHDIERIAQDLDEIEAGKVVACGIPDEKSGLEKLVLFVLSRKKAEDFLPLAAKLKRHIAAKAGIEVSWVVPIKKIPKTTSGKIQRVLLADDFIAGAFTCTLPAAQGPKTLSISSVDLEAWLCSWLSNRMNVSLNDIDLDTTFAEQGVTSLMAVELARAIEEKTGKTVSTTVAWSFPNIRTLTQYLIDLDVELDQENNNQPKSVNEPIAIIGMACRFPGATNLDEYWHLLKYGKNSLSEIESSRWNKTVVEGLTSSNKNKTVTLGNYLKDIDLFDASFFGISPKEATEMDPQQRLLLELAWEAMEHAGIPQNELSNTNTAVYIGASGNEYVSLTVNDLAELNAYSGTGNALSILANRLSYFFNLCGASMAVDTACSSSLVALHQACQQLRMGESDTALVGGVNLMISPALNVIFSEANMLAEDGKCKTFDQQANGYSRGEGGAIVILKRLSDAIKDQNTIHAVIRGSALNQDGKSNGLTAPNGRAQKAVIQKAMTAANVQPLSVSYMETHGTGTPLGDPIEYQVLDEILQKNRTQNEPCWIGSVKTNIGHLEAAAGMAGLIKTVLSLQNKEIPKHLNFNKINPYIQNGNQSVLRIPTEHTPWIIKEGSRIAGVSAFGFGGTNAHVILEEGAVYQEPVLSVNDDQVYPLVLSAKNKKALEELTLSYQQFLNKTDKAFKDICYTAAFGRTAFTETLHITASCKEEASEKLALIVEGIEIEEKALGENWKDIFNNSGCHKVTIPGYPFQRQRYWVNANETISWLAVSDEEEVDNLDEHLYEINWIEKPFDHVPTNDKKGSWLIFSDTDGIGAELAQQLKDQGHFAFKIFKADESRLDILLQEITESITLPWMGFIYLWSLENTLDGLDDISFSPYYQFLDTVKKINNIHFDTEPALWLLTKNALFPDNINISGLFQSPFWGFAKSVPLEYPKFWCGIMDIGNQEPAVIINQITQEVLYNRTEDFVVLRNDQRNIFRLAKAPEQNKKPFQLTETGSYLITGGLGYLGLKMAKWLALNGAGQLILSTRKHPDLVIKSQELLELEKMGANISIVQLDLGNAEQIQDLVNEVQKSDFNLKGVFHAAGISNYNLINDLDSNLLDETLEPKIKGAWFLHKSTQVADLDFFVCFSSITSIWGGKEQSHYAAANQFLDSLAYYRKNLGLPSLTVNLGPVFGGGMATENVDVFKKIGVGEIHPESLFAILSKLIGGSSSQKIIAKVNWEKFQQIYQFHTTRPVFDEEVSIEKIETEFQKSDFLLILEKTSMPDRPYVLLHYVREVIGRILGYKKGEYPNVDQGLFDMGMDSISAVNIKEKLEKDLQVKLNQTVVFDYPSIQNLVDFFIVDKLSDYFPASIELEPADKSFKSTDIQSIAIDDLSNEELENLLNEQINRFL</sequence>
<dbReference type="Gene3D" id="3.30.300.30">
    <property type="match status" value="1"/>
</dbReference>
<dbReference type="Pfam" id="PF00550">
    <property type="entry name" value="PP-binding"/>
    <property type="match status" value="2"/>
</dbReference>
<dbReference type="InterPro" id="IPR020806">
    <property type="entry name" value="PKS_PP-bd"/>
</dbReference>
<dbReference type="Pfam" id="PF02801">
    <property type="entry name" value="Ketoacyl-synt_C"/>
    <property type="match status" value="1"/>
</dbReference>
<dbReference type="InterPro" id="IPR020841">
    <property type="entry name" value="PKS_Beta-ketoAc_synthase_dom"/>
</dbReference>
<dbReference type="InterPro" id="IPR057326">
    <property type="entry name" value="KR_dom"/>
</dbReference>
<dbReference type="Pfam" id="PF00501">
    <property type="entry name" value="AMP-binding"/>
    <property type="match status" value="1"/>
</dbReference>
<dbReference type="PANTHER" id="PTHR43775:SF37">
    <property type="entry name" value="SI:DKEY-61P9.11"/>
    <property type="match status" value="1"/>
</dbReference>
<proteinExistence type="predicted"/>
<gene>
    <name evidence="7" type="ORF">SAMN06265171_10888</name>
</gene>
<evidence type="ECO:0000256" key="1">
    <source>
        <dbReference type="ARBA" id="ARBA00022450"/>
    </source>
</evidence>
<dbReference type="CDD" id="cd08955">
    <property type="entry name" value="KR_2_FAS_SDR_x"/>
    <property type="match status" value="1"/>
</dbReference>
<name>A0A521EJE7_9FLAO</name>
<dbReference type="SMART" id="SM00825">
    <property type="entry name" value="PKS_KS"/>
    <property type="match status" value="1"/>
</dbReference>
<dbReference type="Gene3D" id="3.40.50.12780">
    <property type="entry name" value="N-terminal domain of ligase-like"/>
    <property type="match status" value="1"/>
</dbReference>
<comment type="function">
    <text evidence="4">Involved in production of the polyketide antibiotic thailandamide.</text>
</comment>
<accession>A0A521EJE7</accession>
<dbReference type="GO" id="GO:0005737">
    <property type="term" value="C:cytoplasm"/>
    <property type="evidence" value="ECO:0007669"/>
    <property type="project" value="TreeGrafter"/>
</dbReference>
<dbReference type="GO" id="GO:0004312">
    <property type="term" value="F:fatty acid synthase activity"/>
    <property type="evidence" value="ECO:0007669"/>
    <property type="project" value="TreeGrafter"/>
</dbReference>
<dbReference type="InterPro" id="IPR020845">
    <property type="entry name" value="AMP-binding_CS"/>
</dbReference>
<keyword evidence="3" id="KW-0808">Transferase</keyword>
<keyword evidence="2" id="KW-0597">Phosphoprotein</keyword>
<feature type="domain" description="Carrier" evidence="5">
    <location>
        <begin position="1716"/>
        <end position="1791"/>
    </location>
</feature>
<dbReference type="RefSeq" id="WP_142719008.1">
    <property type="nucleotide sequence ID" value="NZ_FXTC01000008.1"/>
</dbReference>
<dbReference type="SUPFAM" id="SSF53901">
    <property type="entry name" value="Thiolase-like"/>
    <property type="match status" value="1"/>
</dbReference>
<protein>
    <submittedName>
        <fullName evidence="7">Phosphopantetheine attachment site</fullName>
    </submittedName>
</protein>
<dbReference type="Gene3D" id="3.40.47.10">
    <property type="match status" value="1"/>
</dbReference>
<dbReference type="Gene3D" id="1.10.1200.10">
    <property type="entry name" value="ACP-like"/>
    <property type="match status" value="2"/>
</dbReference>
<dbReference type="InterPro" id="IPR014031">
    <property type="entry name" value="Ketoacyl_synth_C"/>
</dbReference>
<dbReference type="GO" id="GO:0031177">
    <property type="term" value="F:phosphopantetheine binding"/>
    <property type="evidence" value="ECO:0007669"/>
    <property type="project" value="InterPro"/>
</dbReference>
<dbReference type="Gene3D" id="1.10.1240.100">
    <property type="match status" value="1"/>
</dbReference>
<dbReference type="CDD" id="cd00833">
    <property type="entry name" value="PKS"/>
    <property type="match status" value="1"/>
</dbReference>
<dbReference type="InterPro" id="IPR050091">
    <property type="entry name" value="PKS_NRPS_Biosynth_Enz"/>
</dbReference>
<dbReference type="GO" id="GO:0071770">
    <property type="term" value="P:DIM/DIP cell wall layer assembly"/>
    <property type="evidence" value="ECO:0007669"/>
    <property type="project" value="TreeGrafter"/>
</dbReference>
<evidence type="ECO:0000259" key="5">
    <source>
        <dbReference type="PROSITE" id="PS50075"/>
    </source>
</evidence>
<evidence type="ECO:0000313" key="7">
    <source>
        <dbReference type="EMBL" id="SMO83571.1"/>
    </source>
</evidence>
<dbReference type="InterPro" id="IPR009081">
    <property type="entry name" value="PP-bd_ACP"/>
</dbReference>
<feature type="domain" description="Carrier" evidence="5">
    <location>
        <begin position="564"/>
        <end position="642"/>
    </location>
</feature>
<dbReference type="GO" id="GO:0005886">
    <property type="term" value="C:plasma membrane"/>
    <property type="evidence" value="ECO:0007669"/>
    <property type="project" value="TreeGrafter"/>
</dbReference>
<dbReference type="PROSITE" id="PS52004">
    <property type="entry name" value="KS3_2"/>
    <property type="match status" value="1"/>
</dbReference>
<dbReference type="Pfam" id="PF22621">
    <property type="entry name" value="CurL-like_PKS_C"/>
    <property type="match status" value="1"/>
</dbReference>
<keyword evidence="1" id="KW-0596">Phosphopantetheine</keyword>
<dbReference type="FunFam" id="3.40.47.10:FF:000019">
    <property type="entry name" value="Polyketide synthase type I"/>
    <property type="match status" value="1"/>
</dbReference>
<evidence type="ECO:0000256" key="3">
    <source>
        <dbReference type="ARBA" id="ARBA00022679"/>
    </source>
</evidence>
<dbReference type="Gene3D" id="3.40.50.720">
    <property type="entry name" value="NAD(P)-binding Rossmann-like Domain"/>
    <property type="match status" value="1"/>
</dbReference>
<dbReference type="PANTHER" id="PTHR43775">
    <property type="entry name" value="FATTY ACID SYNTHASE"/>
    <property type="match status" value="1"/>
</dbReference>
<evidence type="ECO:0000256" key="4">
    <source>
        <dbReference type="ARBA" id="ARBA00054155"/>
    </source>
</evidence>
<dbReference type="InterPro" id="IPR013968">
    <property type="entry name" value="PKS_KR"/>
</dbReference>
<dbReference type="SUPFAM" id="SSF51735">
    <property type="entry name" value="NAD(P)-binding Rossmann-fold domains"/>
    <property type="match status" value="2"/>
</dbReference>
<reference evidence="7 8" key="1">
    <citation type="submission" date="2017-05" db="EMBL/GenBank/DDBJ databases">
        <authorList>
            <person name="Varghese N."/>
            <person name="Submissions S."/>
        </authorList>
    </citation>
    <scope>NUCLEOTIDE SEQUENCE [LARGE SCALE GENOMIC DNA]</scope>
    <source>
        <strain evidence="7 8">DSM 29371</strain>
    </source>
</reference>
<dbReference type="SUPFAM" id="SSF47336">
    <property type="entry name" value="ACP-like"/>
    <property type="match status" value="2"/>
</dbReference>